<dbReference type="HAMAP" id="MF_00108">
    <property type="entry name" value="IspD"/>
    <property type="match status" value="1"/>
</dbReference>
<evidence type="ECO:0000256" key="1">
    <source>
        <dbReference type="ARBA" id="ARBA00022679"/>
    </source>
</evidence>
<dbReference type="GO" id="GO:0019288">
    <property type="term" value="P:isopentenyl diphosphate biosynthetic process, methylerythritol 4-phosphate pathway"/>
    <property type="evidence" value="ECO:0007669"/>
    <property type="project" value="UniProtKB-UniRule"/>
</dbReference>
<comment type="pathway">
    <text evidence="3">Isoprenoid biosynthesis; isopentenyl diphosphate biosynthesis via DXP pathway; isopentenyl diphosphate from 1-deoxy-D-xylulose 5-phosphate: step 2/6.</text>
</comment>
<dbReference type="Pfam" id="PF01128">
    <property type="entry name" value="IspD"/>
    <property type="match status" value="1"/>
</dbReference>
<keyword evidence="2 3" id="KW-0548">Nucleotidyltransferase</keyword>
<dbReference type="InterPro" id="IPR029044">
    <property type="entry name" value="Nucleotide-diphossugar_trans"/>
</dbReference>
<proteinExistence type="inferred from homology"/>
<evidence type="ECO:0000256" key="2">
    <source>
        <dbReference type="ARBA" id="ARBA00022695"/>
    </source>
</evidence>
<dbReference type="PANTHER" id="PTHR32125">
    <property type="entry name" value="2-C-METHYL-D-ERYTHRITOL 4-PHOSPHATE CYTIDYLYLTRANSFERASE, CHLOROPLASTIC"/>
    <property type="match status" value="1"/>
</dbReference>
<dbReference type="AlphaFoldDB" id="A0A9W6P9F9"/>
<dbReference type="GO" id="GO:0050518">
    <property type="term" value="F:2-C-methyl-D-erythritol 4-phosphate cytidylyltransferase activity"/>
    <property type="evidence" value="ECO:0007669"/>
    <property type="project" value="UniProtKB-UniRule"/>
</dbReference>
<dbReference type="InterPro" id="IPR034683">
    <property type="entry name" value="IspD/TarI"/>
</dbReference>
<keyword evidence="5" id="KW-1185">Reference proteome</keyword>
<gene>
    <name evidence="3" type="primary">ispD</name>
    <name evidence="4" type="ORF">Nans01_39560</name>
</gene>
<evidence type="ECO:0000313" key="4">
    <source>
        <dbReference type="EMBL" id="GLU49605.1"/>
    </source>
</evidence>
<dbReference type="RefSeq" id="WP_285761152.1">
    <property type="nucleotide sequence ID" value="NZ_BSQG01000008.1"/>
</dbReference>
<feature type="site" description="Transition state stabilizer" evidence="3">
    <location>
        <position position="37"/>
    </location>
</feature>
<dbReference type="EMBL" id="BSQG01000008">
    <property type="protein sequence ID" value="GLU49605.1"/>
    <property type="molecule type" value="Genomic_DNA"/>
</dbReference>
<evidence type="ECO:0000256" key="3">
    <source>
        <dbReference type="HAMAP-Rule" id="MF_00108"/>
    </source>
</evidence>
<dbReference type="Proteomes" id="UP001165092">
    <property type="component" value="Unassembled WGS sequence"/>
</dbReference>
<dbReference type="FunFam" id="3.90.550.10:FF:000003">
    <property type="entry name" value="2-C-methyl-D-erythritol 4-phosphate cytidylyltransferase"/>
    <property type="match status" value="1"/>
</dbReference>
<keyword evidence="1 3" id="KW-0808">Transferase</keyword>
<accession>A0A9W6P9F9</accession>
<evidence type="ECO:0000313" key="5">
    <source>
        <dbReference type="Proteomes" id="UP001165092"/>
    </source>
</evidence>
<dbReference type="CDD" id="cd02516">
    <property type="entry name" value="CDP-ME_synthetase"/>
    <property type="match status" value="1"/>
</dbReference>
<reference evidence="4" key="1">
    <citation type="submission" date="2023-02" db="EMBL/GenBank/DDBJ databases">
        <title>Nocardiopsis ansamitocini NBRC 112285.</title>
        <authorList>
            <person name="Ichikawa N."/>
            <person name="Sato H."/>
            <person name="Tonouchi N."/>
        </authorList>
    </citation>
    <scope>NUCLEOTIDE SEQUENCE</scope>
    <source>
        <strain evidence="4">NBRC 112285</strain>
    </source>
</reference>
<protein>
    <recommendedName>
        <fullName evidence="3">2-C-methyl-D-erythritol 4-phosphate cytidylyltransferase</fullName>
        <ecNumber evidence="3">2.7.7.60</ecNumber>
    </recommendedName>
    <alternativeName>
        <fullName evidence="3">4-diphosphocytidyl-2C-methyl-D-erythritol synthase</fullName>
    </alternativeName>
    <alternativeName>
        <fullName evidence="3">MEP cytidylyltransferase</fullName>
        <shortName evidence="3">MCT</shortName>
    </alternativeName>
</protein>
<feature type="site" description="Positions MEP for the nucleophilic attack" evidence="3">
    <location>
        <position position="234"/>
    </location>
</feature>
<dbReference type="InterPro" id="IPR001228">
    <property type="entry name" value="IspD"/>
</dbReference>
<feature type="site" description="Transition state stabilizer" evidence="3">
    <location>
        <position position="30"/>
    </location>
</feature>
<keyword evidence="3" id="KW-0414">Isoprene biosynthesis</keyword>
<dbReference type="PANTHER" id="PTHR32125:SF4">
    <property type="entry name" value="2-C-METHYL-D-ERYTHRITOL 4-PHOSPHATE CYTIDYLYLTRANSFERASE, CHLOROPLASTIC"/>
    <property type="match status" value="1"/>
</dbReference>
<comment type="catalytic activity">
    <reaction evidence="3">
        <text>2-C-methyl-D-erythritol 4-phosphate + CTP + H(+) = 4-CDP-2-C-methyl-D-erythritol + diphosphate</text>
        <dbReference type="Rhea" id="RHEA:13429"/>
        <dbReference type="ChEBI" id="CHEBI:15378"/>
        <dbReference type="ChEBI" id="CHEBI:33019"/>
        <dbReference type="ChEBI" id="CHEBI:37563"/>
        <dbReference type="ChEBI" id="CHEBI:57823"/>
        <dbReference type="ChEBI" id="CHEBI:58262"/>
        <dbReference type="EC" id="2.7.7.60"/>
    </reaction>
</comment>
<organism evidence="4 5">
    <name type="scientific">Nocardiopsis ansamitocini</name>
    <dbReference type="NCBI Taxonomy" id="1670832"/>
    <lineage>
        <taxon>Bacteria</taxon>
        <taxon>Bacillati</taxon>
        <taxon>Actinomycetota</taxon>
        <taxon>Actinomycetes</taxon>
        <taxon>Streptosporangiales</taxon>
        <taxon>Nocardiopsidaceae</taxon>
        <taxon>Nocardiopsis</taxon>
    </lineage>
</organism>
<comment type="function">
    <text evidence="3">Catalyzes the formation of 4-diphosphocytidyl-2-C-methyl-D-erythritol from CTP and 2-C-methyl-D-erythritol 4-phosphate (MEP).</text>
</comment>
<comment type="similarity">
    <text evidence="3">Belongs to the IspD/TarI cytidylyltransferase family. IspD subfamily.</text>
</comment>
<dbReference type="EC" id="2.7.7.60" evidence="3"/>
<feature type="site" description="Positions MEP for the nucleophilic attack" evidence="3">
    <location>
        <position position="175"/>
    </location>
</feature>
<dbReference type="SUPFAM" id="SSF53448">
    <property type="entry name" value="Nucleotide-diphospho-sugar transferases"/>
    <property type="match status" value="1"/>
</dbReference>
<comment type="caution">
    <text evidence="4">The sequence shown here is derived from an EMBL/GenBank/DDBJ whole genome shotgun (WGS) entry which is preliminary data.</text>
</comment>
<sequence length="255" mass="26462">MEGHVGPTGPQPAGRPRVTAAVLAGGVGVRMGAPGPKQLMRLAGRTIIEHSIAAFCAAPEVDEVVVLMVADRITEVEQIVASGGYTKVARIAAGGTDRTGTSAAALRLLQDRPGTDLVLLHDAVRPLVAPATIAACVKALGRFGAVGVAVPSSDTVVEAEFGPDGAEVIRHVPPRASLRRMQTPQGFRLDVIRSAYALALADPALVATDDCGVVLRYLPREPVRLIAGEESNIKVTHPGDVAVAESLLREREGAS</sequence>
<name>A0A9W6P9F9_9ACTN</name>
<dbReference type="Gene3D" id="3.90.550.10">
    <property type="entry name" value="Spore Coat Polysaccharide Biosynthesis Protein SpsA, Chain A"/>
    <property type="match status" value="1"/>
</dbReference>
<dbReference type="InterPro" id="IPR050088">
    <property type="entry name" value="IspD/TarI_cytidylyltransf_bact"/>
</dbReference>